<reference evidence="1" key="1">
    <citation type="submission" date="2020-03" db="EMBL/GenBank/DDBJ databases">
        <title>Studies in the Genomics of Life Span.</title>
        <authorList>
            <person name="Glass D."/>
        </authorList>
    </citation>
    <scope>NUCLEOTIDE SEQUENCE</scope>
    <source>
        <strain evidence="1">SUZIE</strain>
        <tissue evidence="1">Muscle</tissue>
    </source>
</reference>
<sequence length="95" mass="10972">MMCALVEEDFLQHPQRLASPREVTEVLVNPDIMVPMIPKVEWLALPEAADTTSRLQLYLVEVPKELLEGYQNKETFLKKMHHVLLEVDMLEGTLQ</sequence>
<dbReference type="GO" id="GO:0008168">
    <property type="term" value="F:methyltransferase activity"/>
    <property type="evidence" value="ECO:0007669"/>
    <property type="project" value="UniProtKB-KW"/>
</dbReference>
<dbReference type="AlphaFoldDB" id="A0AA41MMD4"/>
<proteinExistence type="predicted"/>
<accession>A0AA41MMD4</accession>
<dbReference type="PANTHER" id="PTHR12773">
    <property type="entry name" value="UPF0315 PROTEIN-RELATED"/>
    <property type="match status" value="1"/>
</dbReference>
<gene>
    <name evidence="1" type="ORF">SUZIE_128900</name>
</gene>
<dbReference type="GO" id="GO:0070476">
    <property type="term" value="P:rRNA (guanine-N7)-methylation"/>
    <property type="evidence" value="ECO:0007669"/>
    <property type="project" value="TreeGrafter"/>
</dbReference>
<name>A0AA41MMD4_SCICA</name>
<dbReference type="GO" id="GO:0030488">
    <property type="term" value="P:tRNA methylation"/>
    <property type="evidence" value="ECO:0007669"/>
    <property type="project" value="TreeGrafter"/>
</dbReference>
<dbReference type="Proteomes" id="UP001166674">
    <property type="component" value="Unassembled WGS sequence"/>
</dbReference>
<dbReference type="EMBL" id="JAATJV010233300">
    <property type="protein sequence ID" value="MBZ3874630.1"/>
    <property type="molecule type" value="Genomic_DNA"/>
</dbReference>
<dbReference type="GO" id="GO:0046982">
    <property type="term" value="F:protein heterodimerization activity"/>
    <property type="evidence" value="ECO:0007669"/>
    <property type="project" value="InterPro"/>
</dbReference>
<evidence type="ECO:0000313" key="2">
    <source>
        <dbReference type="Proteomes" id="UP001166674"/>
    </source>
</evidence>
<protein>
    <submittedName>
        <fullName evidence="1">Multifunctional methyltransferase subunit TRM112-like protein</fullName>
    </submittedName>
</protein>
<keyword evidence="2" id="KW-1185">Reference proteome</keyword>
<evidence type="ECO:0000313" key="1">
    <source>
        <dbReference type="EMBL" id="MBZ3874630.1"/>
    </source>
</evidence>
<dbReference type="InterPro" id="IPR039127">
    <property type="entry name" value="Trm112"/>
</dbReference>
<comment type="caution">
    <text evidence="1">The sequence shown here is derived from an EMBL/GenBank/DDBJ whole genome shotgun (WGS) entry which is preliminary data.</text>
</comment>
<dbReference type="Gene3D" id="2.20.25.10">
    <property type="match status" value="1"/>
</dbReference>
<keyword evidence="1" id="KW-0489">Methyltransferase</keyword>
<organism evidence="1 2">
    <name type="scientific">Sciurus carolinensis</name>
    <name type="common">Eastern gray squirrel</name>
    <dbReference type="NCBI Taxonomy" id="30640"/>
    <lineage>
        <taxon>Eukaryota</taxon>
        <taxon>Metazoa</taxon>
        <taxon>Chordata</taxon>
        <taxon>Craniata</taxon>
        <taxon>Vertebrata</taxon>
        <taxon>Euteleostomi</taxon>
        <taxon>Mammalia</taxon>
        <taxon>Eutheria</taxon>
        <taxon>Euarchontoglires</taxon>
        <taxon>Glires</taxon>
        <taxon>Rodentia</taxon>
        <taxon>Sciuromorpha</taxon>
        <taxon>Sciuridae</taxon>
        <taxon>Sciurinae</taxon>
        <taxon>Sciurini</taxon>
        <taxon>Sciurus</taxon>
    </lineage>
</organism>
<keyword evidence="1" id="KW-0808">Transferase</keyword>
<dbReference type="PANTHER" id="PTHR12773:SF0">
    <property type="entry name" value="MULTIFUNCTIONAL METHYLTRANSFERASE SUBUNIT TRM112-LIKE PROTEIN"/>
    <property type="match status" value="1"/>
</dbReference>